<dbReference type="GO" id="GO:0003677">
    <property type="term" value="F:DNA binding"/>
    <property type="evidence" value="ECO:0007669"/>
    <property type="project" value="UniProtKB-KW"/>
</dbReference>
<proteinExistence type="inferred from homology"/>
<keyword evidence="3" id="KW-0863">Zinc-finger</keyword>
<keyword evidence="9" id="KW-1185">Reference proteome</keyword>
<keyword evidence="4" id="KW-0862">Zinc</keyword>
<dbReference type="PANTHER" id="PTHR47165:SF4">
    <property type="entry name" value="OS03G0429900 PROTEIN"/>
    <property type="match status" value="1"/>
</dbReference>
<keyword evidence="5" id="KW-0238">DNA-binding</keyword>
<dbReference type="OrthoDB" id="1110184at2759"/>
<dbReference type="Pfam" id="PF08646">
    <property type="entry name" value="Rep_fac-A_C"/>
    <property type="match status" value="1"/>
</dbReference>
<comment type="caution">
    <text evidence="8">The sequence shown here is derived from an EMBL/GenBank/DDBJ whole genome shotgun (WGS) entry which is preliminary data.</text>
</comment>
<evidence type="ECO:0000313" key="9">
    <source>
        <dbReference type="Proteomes" id="UP000886595"/>
    </source>
</evidence>
<protein>
    <recommendedName>
        <fullName evidence="7">Replication factor A C-terminal domain-containing protein</fullName>
    </recommendedName>
</protein>
<evidence type="ECO:0000313" key="8">
    <source>
        <dbReference type="EMBL" id="KAG2255227.1"/>
    </source>
</evidence>
<evidence type="ECO:0000256" key="4">
    <source>
        <dbReference type="ARBA" id="ARBA00022833"/>
    </source>
</evidence>
<evidence type="ECO:0000256" key="5">
    <source>
        <dbReference type="ARBA" id="ARBA00023125"/>
    </source>
</evidence>
<dbReference type="InterPro" id="IPR012340">
    <property type="entry name" value="NA-bd_OB-fold"/>
</dbReference>
<evidence type="ECO:0000256" key="3">
    <source>
        <dbReference type="ARBA" id="ARBA00022771"/>
    </source>
</evidence>
<dbReference type="InterPro" id="IPR047192">
    <property type="entry name" value="Euk_RPA1_DBD_C"/>
</dbReference>
<dbReference type="EMBL" id="JAAMPC010000015">
    <property type="protein sequence ID" value="KAG2255227.1"/>
    <property type="molecule type" value="Genomic_DNA"/>
</dbReference>
<dbReference type="PANTHER" id="PTHR47165">
    <property type="entry name" value="OS03G0429900 PROTEIN"/>
    <property type="match status" value="1"/>
</dbReference>
<keyword evidence="2" id="KW-0479">Metal-binding</keyword>
<organism evidence="8 9">
    <name type="scientific">Brassica carinata</name>
    <name type="common">Ethiopian mustard</name>
    <name type="synonym">Abyssinian cabbage</name>
    <dbReference type="NCBI Taxonomy" id="52824"/>
    <lineage>
        <taxon>Eukaryota</taxon>
        <taxon>Viridiplantae</taxon>
        <taxon>Streptophyta</taxon>
        <taxon>Embryophyta</taxon>
        <taxon>Tracheophyta</taxon>
        <taxon>Spermatophyta</taxon>
        <taxon>Magnoliopsida</taxon>
        <taxon>eudicotyledons</taxon>
        <taxon>Gunneridae</taxon>
        <taxon>Pentapetalae</taxon>
        <taxon>rosids</taxon>
        <taxon>malvids</taxon>
        <taxon>Brassicales</taxon>
        <taxon>Brassicaceae</taxon>
        <taxon>Brassiceae</taxon>
        <taxon>Brassica</taxon>
    </lineage>
</organism>
<evidence type="ECO:0000259" key="7">
    <source>
        <dbReference type="Pfam" id="PF08646"/>
    </source>
</evidence>
<evidence type="ECO:0000256" key="6">
    <source>
        <dbReference type="SAM" id="MobiDB-lite"/>
    </source>
</evidence>
<gene>
    <name evidence="8" type="ORF">Bca52824_074521</name>
</gene>
<feature type="domain" description="Replication factor A C-terminal" evidence="7">
    <location>
        <begin position="243"/>
        <end position="334"/>
    </location>
</feature>
<sequence length="381" mass="41771">MLLIDENSTVVHGSIPASRQLRFKNRLSEGSVYTLSGFDVTRSSPKYRLSDAPVSVRFNDETDFEKLPATDRIIPTEHFRFRTTITDRIPGAQRVMLTLCLGRYRTPTIFRLLNFLTIITWHCLSLYLIMCRDATVCVSMFDSLAQAFHNKLDGYGKEQRIVVATGVNPKMVSGKLYLNGTSATHIFFDSESAVGKVALPGVEPGQSGSSSKVIHAQKIEPMTVSELNQFVLTADPQVIEFLCTAKVTEIQLGEGWCYIGCSGCSKKLIREDTSFTCVPCDETNAVAKLRYRVILSVSDGTGEAAFLGFDTEMSKLIHVLASEAAQIVEENVEVIEPAPSQSAEEGSGDKGATTSSAADQLTVATKADQMEQTARKKARVE</sequence>
<evidence type="ECO:0000256" key="2">
    <source>
        <dbReference type="ARBA" id="ARBA00022723"/>
    </source>
</evidence>
<dbReference type="Gene3D" id="2.40.50.140">
    <property type="entry name" value="Nucleic acid-binding proteins"/>
    <property type="match status" value="3"/>
</dbReference>
<dbReference type="Proteomes" id="UP000886595">
    <property type="component" value="Unassembled WGS sequence"/>
</dbReference>
<name>A0A8X7TUU5_BRACI</name>
<feature type="compositionally biased region" description="Polar residues" evidence="6">
    <location>
        <begin position="352"/>
        <end position="363"/>
    </location>
</feature>
<dbReference type="GO" id="GO:0008270">
    <property type="term" value="F:zinc ion binding"/>
    <property type="evidence" value="ECO:0007669"/>
    <property type="project" value="UniProtKB-KW"/>
</dbReference>
<dbReference type="AlphaFoldDB" id="A0A8X7TUU5"/>
<comment type="similarity">
    <text evidence="1">Belongs to the replication factor A protein 1 family.</text>
</comment>
<dbReference type="SUPFAM" id="SSF50249">
    <property type="entry name" value="Nucleic acid-binding proteins"/>
    <property type="match status" value="1"/>
</dbReference>
<reference evidence="8 9" key="1">
    <citation type="submission" date="2020-02" db="EMBL/GenBank/DDBJ databases">
        <authorList>
            <person name="Ma Q."/>
            <person name="Huang Y."/>
            <person name="Song X."/>
            <person name="Pei D."/>
        </authorList>
    </citation>
    <scope>NUCLEOTIDE SEQUENCE [LARGE SCALE GENOMIC DNA]</scope>
    <source>
        <strain evidence="8">Sxm20200214</strain>
        <tissue evidence="8">Leaf</tissue>
    </source>
</reference>
<dbReference type="CDD" id="cd04476">
    <property type="entry name" value="RPA1_DBD_C"/>
    <property type="match status" value="1"/>
</dbReference>
<feature type="region of interest" description="Disordered" evidence="6">
    <location>
        <begin position="336"/>
        <end position="381"/>
    </location>
</feature>
<dbReference type="InterPro" id="IPR013955">
    <property type="entry name" value="Rep_factor-A_C"/>
</dbReference>
<evidence type="ECO:0000256" key="1">
    <source>
        <dbReference type="ARBA" id="ARBA00005690"/>
    </source>
</evidence>
<dbReference type="CDD" id="cd04480">
    <property type="entry name" value="RPA1_DBD_A_like"/>
    <property type="match status" value="1"/>
</dbReference>
<accession>A0A8X7TUU5</accession>